<dbReference type="Proteomes" id="UP000177905">
    <property type="component" value="Unassembled WGS sequence"/>
</dbReference>
<evidence type="ECO:0000256" key="1">
    <source>
        <dbReference type="ARBA" id="ARBA00008023"/>
    </source>
</evidence>
<comment type="catalytic activity">
    <reaction evidence="10">
        <text>ITP + H2O = IMP + diphosphate + H(+)</text>
        <dbReference type="Rhea" id="RHEA:29399"/>
        <dbReference type="ChEBI" id="CHEBI:15377"/>
        <dbReference type="ChEBI" id="CHEBI:15378"/>
        <dbReference type="ChEBI" id="CHEBI:33019"/>
        <dbReference type="ChEBI" id="CHEBI:58053"/>
        <dbReference type="ChEBI" id="CHEBI:61402"/>
        <dbReference type="EC" id="3.6.1.66"/>
    </reaction>
</comment>
<dbReference type="GO" id="GO:0036222">
    <property type="term" value="F:XTP diphosphatase activity"/>
    <property type="evidence" value="ECO:0007669"/>
    <property type="project" value="UniProtKB-UniRule"/>
</dbReference>
<dbReference type="SUPFAM" id="SSF52972">
    <property type="entry name" value="ITPase-like"/>
    <property type="match status" value="1"/>
</dbReference>
<dbReference type="GO" id="GO:0017111">
    <property type="term" value="F:ribonucleoside triphosphate phosphatase activity"/>
    <property type="evidence" value="ECO:0007669"/>
    <property type="project" value="InterPro"/>
</dbReference>
<gene>
    <name evidence="12" type="ORF">A2290_04075</name>
</gene>
<keyword evidence="5 10" id="KW-0378">Hydrolase</keyword>
<evidence type="ECO:0000256" key="6">
    <source>
        <dbReference type="ARBA" id="ARBA00022842"/>
    </source>
</evidence>
<dbReference type="HAMAP" id="MF_01405">
    <property type="entry name" value="Non_canon_purine_NTPase"/>
    <property type="match status" value="1"/>
</dbReference>
<dbReference type="FunFam" id="3.90.950.10:FF:000001">
    <property type="entry name" value="dITP/XTP pyrophosphatase"/>
    <property type="match status" value="1"/>
</dbReference>
<reference evidence="12 13" key="1">
    <citation type="journal article" date="2016" name="Nat. Commun.">
        <title>Thousands of microbial genomes shed light on interconnected biogeochemical processes in an aquifer system.</title>
        <authorList>
            <person name="Anantharaman K."/>
            <person name="Brown C.T."/>
            <person name="Hug L.A."/>
            <person name="Sharon I."/>
            <person name="Castelle C.J."/>
            <person name="Probst A.J."/>
            <person name="Thomas B.C."/>
            <person name="Singh A."/>
            <person name="Wilkins M.J."/>
            <person name="Karaoz U."/>
            <person name="Brodie E.L."/>
            <person name="Williams K.H."/>
            <person name="Hubbard S.S."/>
            <person name="Banfield J.F."/>
        </authorList>
    </citation>
    <scope>NUCLEOTIDE SEQUENCE [LARGE SCALE GENOMIC DNA]</scope>
</reference>
<keyword evidence="3 10" id="KW-0479">Metal-binding</keyword>
<keyword evidence="7 10" id="KW-0546">Nucleotide metabolism</keyword>
<comment type="cofactor">
    <cofactor evidence="10">
        <name>Mg(2+)</name>
        <dbReference type="ChEBI" id="CHEBI:18420"/>
    </cofactor>
    <text evidence="10">Binds 1 Mg(2+) ion per subunit.</text>
</comment>
<evidence type="ECO:0000256" key="9">
    <source>
        <dbReference type="ARBA" id="ARBA00052017"/>
    </source>
</evidence>
<dbReference type="Gene3D" id="3.90.950.10">
    <property type="match status" value="1"/>
</dbReference>
<evidence type="ECO:0000256" key="7">
    <source>
        <dbReference type="ARBA" id="ARBA00023080"/>
    </source>
</evidence>
<dbReference type="EC" id="3.6.1.66" evidence="10"/>
<evidence type="ECO:0000256" key="11">
    <source>
        <dbReference type="RuleBase" id="RU003781"/>
    </source>
</evidence>
<dbReference type="InterPro" id="IPR020922">
    <property type="entry name" value="dITP/XTP_pyrophosphatase"/>
</dbReference>
<dbReference type="GO" id="GO:0009146">
    <property type="term" value="P:purine nucleoside triphosphate catabolic process"/>
    <property type="evidence" value="ECO:0007669"/>
    <property type="project" value="UniProtKB-UniRule"/>
</dbReference>
<dbReference type="GO" id="GO:0046872">
    <property type="term" value="F:metal ion binding"/>
    <property type="evidence" value="ECO:0007669"/>
    <property type="project" value="UniProtKB-KW"/>
</dbReference>
<feature type="binding site" evidence="10">
    <location>
        <position position="72"/>
    </location>
    <ligand>
        <name>substrate</name>
    </ligand>
</feature>
<comment type="subunit">
    <text evidence="2 10">Homodimer.</text>
</comment>
<feature type="binding site" evidence="10">
    <location>
        <begin position="179"/>
        <end position="180"/>
    </location>
    <ligand>
        <name>substrate</name>
    </ligand>
</feature>
<evidence type="ECO:0000313" key="13">
    <source>
        <dbReference type="Proteomes" id="UP000177905"/>
    </source>
</evidence>
<dbReference type="InterPro" id="IPR002637">
    <property type="entry name" value="RdgB/HAM1"/>
</dbReference>
<feature type="binding site" evidence="10">
    <location>
        <position position="71"/>
    </location>
    <ligand>
        <name>Mg(2+)</name>
        <dbReference type="ChEBI" id="CHEBI:18420"/>
    </ligand>
</feature>
<dbReference type="GO" id="GO:0005829">
    <property type="term" value="C:cytosol"/>
    <property type="evidence" value="ECO:0007669"/>
    <property type="project" value="TreeGrafter"/>
</dbReference>
<evidence type="ECO:0000256" key="10">
    <source>
        <dbReference type="HAMAP-Rule" id="MF_01405"/>
    </source>
</evidence>
<evidence type="ECO:0000256" key="2">
    <source>
        <dbReference type="ARBA" id="ARBA00011738"/>
    </source>
</evidence>
<feature type="binding site" evidence="10">
    <location>
        <begin position="151"/>
        <end position="154"/>
    </location>
    <ligand>
        <name>substrate</name>
    </ligand>
</feature>
<comment type="function">
    <text evidence="10">Pyrophosphatase that catalyzes the hydrolysis of nucleoside triphosphates to their monophosphate derivatives, with a high preference for the non-canonical purine nucleotides XTP (xanthosine triphosphate), dITP (deoxyinosine triphosphate) and ITP. Seems to function as a house-cleaning enzyme that removes non-canonical purine nucleotides from the nucleotide pool, thus preventing their incorporation into DNA/RNA and avoiding chromosomal lesions.</text>
</comment>
<proteinExistence type="inferred from homology"/>
<evidence type="ECO:0000256" key="3">
    <source>
        <dbReference type="ARBA" id="ARBA00022723"/>
    </source>
</evidence>
<dbReference type="Pfam" id="PF01725">
    <property type="entry name" value="Ham1p_like"/>
    <property type="match status" value="1"/>
</dbReference>
<organism evidence="12 13">
    <name type="scientific">candidate division WOR-1 bacterium RIFOXYB2_FULL_36_35</name>
    <dbReference type="NCBI Taxonomy" id="1802578"/>
    <lineage>
        <taxon>Bacteria</taxon>
        <taxon>Bacillati</taxon>
        <taxon>Saganbacteria</taxon>
    </lineage>
</organism>
<comment type="caution">
    <text evidence="10">Lacks conserved residue(s) required for the propagation of feature annotation.</text>
</comment>
<feature type="active site" description="Proton acceptor" evidence="10">
    <location>
        <position position="71"/>
    </location>
</feature>
<dbReference type="InterPro" id="IPR029001">
    <property type="entry name" value="ITPase-like_fam"/>
</dbReference>
<dbReference type="PANTHER" id="PTHR11067">
    <property type="entry name" value="INOSINE TRIPHOSPHATE PYROPHOSPHATASE/HAM1 PROTEIN"/>
    <property type="match status" value="1"/>
</dbReference>
<dbReference type="PANTHER" id="PTHR11067:SF9">
    <property type="entry name" value="INOSINE TRIPHOSPHATE PYROPHOSPHATASE"/>
    <property type="match status" value="1"/>
</dbReference>
<dbReference type="NCBIfam" id="TIGR00042">
    <property type="entry name" value="RdgB/HAM1 family non-canonical purine NTP pyrophosphatase"/>
    <property type="match status" value="1"/>
</dbReference>
<comment type="similarity">
    <text evidence="1 10 11">Belongs to the HAM1 NTPase family.</text>
</comment>
<dbReference type="GO" id="GO:0009117">
    <property type="term" value="P:nucleotide metabolic process"/>
    <property type="evidence" value="ECO:0007669"/>
    <property type="project" value="UniProtKB-KW"/>
</dbReference>
<dbReference type="CDD" id="cd00515">
    <property type="entry name" value="HAM1"/>
    <property type="match status" value="1"/>
</dbReference>
<feature type="binding site" evidence="10">
    <location>
        <begin position="7"/>
        <end position="12"/>
    </location>
    <ligand>
        <name>substrate</name>
    </ligand>
</feature>
<dbReference type="GO" id="GO:0036220">
    <property type="term" value="F:ITP diphosphatase activity"/>
    <property type="evidence" value="ECO:0007669"/>
    <property type="project" value="UniProtKB-UniRule"/>
</dbReference>
<dbReference type="GO" id="GO:0035870">
    <property type="term" value="F:dITP diphosphatase activity"/>
    <property type="evidence" value="ECO:0007669"/>
    <property type="project" value="UniProtKB-UniRule"/>
</dbReference>
<feature type="binding site" evidence="10">
    <location>
        <position position="174"/>
    </location>
    <ligand>
        <name>substrate</name>
    </ligand>
</feature>
<evidence type="ECO:0000256" key="5">
    <source>
        <dbReference type="ARBA" id="ARBA00022801"/>
    </source>
</evidence>
<comment type="catalytic activity">
    <reaction evidence="8 10">
        <text>dITP + H2O = dIMP + diphosphate + H(+)</text>
        <dbReference type="Rhea" id="RHEA:28342"/>
        <dbReference type="ChEBI" id="CHEBI:15377"/>
        <dbReference type="ChEBI" id="CHEBI:15378"/>
        <dbReference type="ChEBI" id="CHEBI:33019"/>
        <dbReference type="ChEBI" id="CHEBI:61194"/>
        <dbReference type="ChEBI" id="CHEBI:61382"/>
        <dbReference type="EC" id="3.6.1.66"/>
    </reaction>
</comment>
<protein>
    <recommendedName>
        <fullName evidence="10">dITP/XTP pyrophosphatase</fullName>
        <ecNumber evidence="10">3.6.1.66</ecNumber>
    </recommendedName>
    <alternativeName>
        <fullName evidence="10">Non-canonical purine NTP pyrophosphatase</fullName>
    </alternativeName>
    <alternativeName>
        <fullName evidence="10">Non-standard purine NTP pyrophosphatase</fullName>
    </alternativeName>
    <alternativeName>
        <fullName evidence="10">Nucleoside-triphosphate diphosphatase</fullName>
    </alternativeName>
    <alternativeName>
        <fullName evidence="10">Nucleoside-triphosphate pyrophosphatase</fullName>
        <shortName evidence="10">NTPase</shortName>
    </alternativeName>
</protein>
<evidence type="ECO:0000256" key="8">
    <source>
        <dbReference type="ARBA" id="ARBA00051875"/>
    </source>
</evidence>
<evidence type="ECO:0000256" key="4">
    <source>
        <dbReference type="ARBA" id="ARBA00022741"/>
    </source>
</evidence>
<comment type="catalytic activity">
    <reaction evidence="9 10">
        <text>XTP + H2O = XMP + diphosphate + H(+)</text>
        <dbReference type="Rhea" id="RHEA:28610"/>
        <dbReference type="ChEBI" id="CHEBI:15377"/>
        <dbReference type="ChEBI" id="CHEBI:15378"/>
        <dbReference type="ChEBI" id="CHEBI:33019"/>
        <dbReference type="ChEBI" id="CHEBI:57464"/>
        <dbReference type="ChEBI" id="CHEBI:61314"/>
        <dbReference type="EC" id="3.6.1.66"/>
    </reaction>
</comment>
<dbReference type="AlphaFoldDB" id="A0A1F4S541"/>
<dbReference type="EMBL" id="MEUA01000019">
    <property type="protein sequence ID" value="OGC15545.1"/>
    <property type="molecule type" value="Genomic_DNA"/>
</dbReference>
<evidence type="ECO:0000313" key="12">
    <source>
        <dbReference type="EMBL" id="OGC15545.1"/>
    </source>
</evidence>
<accession>A0A1F4S541</accession>
<name>A0A1F4S541_UNCSA</name>
<comment type="caution">
    <text evidence="12">The sequence shown here is derived from an EMBL/GenBank/DDBJ whole genome shotgun (WGS) entry which is preliminary data.</text>
</comment>
<keyword evidence="4 10" id="KW-0547">Nucleotide-binding</keyword>
<sequence>MDIIVATTNKHKLEEIKKIFDLLQTADGQTKLNIIGKNIKVLEDGKIFEENALKKARAAARKFKKIGIADDSGLVVNALNGNPGIMSARYASPPTTKNLCGKLLKAMKQHKNRHAHFVCAMAIAYPNGEEKVVVGKVFGRISYEMKGEHGFGYDPVFIPRGYKKTFSEISPHSKNIISHRSDALKKLRKILKFGGNK</sequence>
<dbReference type="GO" id="GO:0000166">
    <property type="term" value="F:nucleotide binding"/>
    <property type="evidence" value="ECO:0007669"/>
    <property type="project" value="UniProtKB-KW"/>
</dbReference>
<keyword evidence="6 10" id="KW-0460">Magnesium</keyword>